<dbReference type="AlphaFoldDB" id="K0S247"/>
<comment type="caution">
    <text evidence="1">The sequence shown here is derived from an EMBL/GenBank/DDBJ whole genome shotgun (WGS) entry which is preliminary data.</text>
</comment>
<name>K0S247_THAOC</name>
<protein>
    <submittedName>
        <fullName evidence="1">Uncharacterized protein</fullName>
    </submittedName>
</protein>
<accession>K0S247</accession>
<organism evidence="1 2">
    <name type="scientific">Thalassiosira oceanica</name>
    <name type="common">Marine diatom</name>
    <dbReference type="NCBI Taxonomy" id="159749"/>
    <lineage>
        <taxon>Eukaryota</taxon>
        <taxon>Sar</taxon>
        <taxon>Stramenopiles</taxon>
        <taxon>Ochrophyta</taxon>
        <taxon>Bacillariophyta</taxon>
        <taxon>Coscinodiscophyceae</taxon>
        <taxon>Thalassiosirophycidae</taxon>
        <taxon>Thalassiosirales</taxon>
        <taxon>Thalassiosiraceae</taxon>
        <taxon>Thalassiosira</taxon>
    </lineage>
</organism>
<sequence>MHYLRAKGIGRNLFSGSPTRAKSTDAAHLEISRHEILSSLKSARSRYQSQFDGHTGILASTLLRRSTSSSSVKVSSLLTAGYVIAVRADARLGTYSRRVRRRYIAASSALRRSSQRGCSVMLVSTSLWGARLSEAFAIIGSRLDEALRSFRQLLRSSYLCRLRSLGWGSTASRRSESSSVLSTAPEFRGKHRGNRFAINMRTNIPTQFPRSGLSSD</sequence>
<evidence type="ECO:0000313" key="2">
    <source>
        <dbReference type="Proteomes" id="UP000266841"/>
    </source>
</evidence>
<keyword evidence="2" id="KW-1185">Reference proteome</keyword>
<gene>
    <name evidence="1" type="ORF">THAOC_27642</name>
</gene>
<proteinExistence type="predicted"/>
<evidence type="ECO:0000313" key="1">
    <source>
        <dbReference type="EMBL" id="EJK52997.1"/>
    </source>
</evidence>
<reference evidence="1 2" key="1">
    <citation type="journal article" date="2012" name="Genome Biol.">
        <title>Genome and low-iron response of an oceanic diatom adapted to chronic iron limitation.</title>
        <authorList>
            <person name="Lommer M."/>
            <person name="Specht M."/>
            <person name="Roy A.S."/>
            <person name="Kraemer L."/>
            <person name="Andreson R."/>
            <person name="Gutowska M.A."/>
            <person name="Wolf J."/>
            <person name="Bergner S.V."/>
            <person name="Schilhabel M.B."/>
            <person name="Klostermeier U.C."/>
            <person name="Beiko R.G."/>
            <person name="Rosenstiel P."/>
            <person name="Hippler M."/>
            <person name="Laroche J."/>
        </authorList>
    </citation>
    <scope>NUCLEOTIDE SEQUENCE [LARGE SCALE GENOMIC DNA]</scope>
    <source>
        <strain evidence="1 2">CCMP1005</strain>
    </source>
</reference>
<dbReference type="Proteomes" id="UP000266841">
    <property type="component" value="Unassembled WGS sequence"/>
</dbReference>
<dbReference type="EMBL" id="AGNL01038733">
    <property type="protein sequence ID" value="EJK52997.1"/>
    <property type="molecule type" value="Genomic_DNA"/>
</dbReference>